<accession>A0AAV5RLK9</accession>
<comment type="caution">
    <text evidence="1">The sequence shown here is derived from an EMBL/GenBank/DDBJ whole genome shotgun (WGS) entry which is preliminary data.</text>
</comment>
<dbReference type="EMBL" id="BTGC01000008">
    <property type="protein sequence ID" value="GMM52420.1"/>
    <property type="molecule type" value="Genomic_DNA"/>
</dbReference>
<keyword evidence="2" id="KW-1185">Reference proteome</keyword>
<organism evidence="1 2">
    <name type="scientific">Starmerella bacillaris</name>
    <name type="common">Yeast</name>
    <name type="synonym">Candida zemplinina</name>
    <dbReference type="NCBI Taxonomy" id="1247836"/>
    <lineage>
        <taxon>Eukaryota</taxon>
        <taxon>Fungi</taxon>
        <taxon>Dikarya</taxon>
        <taxon>Ascomycota</taxon>
        <taxon>Saccharomycotina</taxon>
        <taxon>Dipodascomycetes</taxon>
        <taxon>Dipodascales</taxon>
        <taxon>Trichomonascaceae</taxon>
        <taxon>Starmerella</taxon>
    </lineage>
</organism>
<evidence type="ECO:0000313" key="2">
    <source>
        <dbReference type="Proteomes" id="UP001362899"/>
    </source>
</evidence>
<proteinExistence type="predicted"/>
<dbReference type="AlphaFoldDB" id="A0AAV5RLK9"/>
<name>A0AAV5RLK9_STABA</name>
<protein>
    <recommendedName>
        <fullName evidence="3">ATP synthase F0 subunit 8</fullName>
    </recommendedName>
</protein>
<reference evidence="1 2" key="1">
    <citation type="journal article" date="2023" name="Elife">
        <title>Identification of key yeast species and microbe-microbe interactions impacting larval growth of Drosophila in the wild.</title>
        <authorList>
            <person name="Mure A."/>
            <person name="Sugiura Y."/>
            <person name="Maeda R."/>
            <person name="Honda K."/>
            <person name="Sakurai N."/>
            <person name="Takahashi Y."/>
            <person name="Watada M."/>
            <person name="Katoh T."/>
            <person name="Gotoh A."/>
            <person name="Gotoh Y."/>
            <person name="Taniguchi I."/>
            <person name="Nakamura K."/>
            <person name="Hayashi T."/>
            <person name="Katayama T."/>
            <person name="Uemura T."/>
            <person name="Hattori Y."/>
        </authorList>
    </citation>
    <scope>NUCLEOTIDE SEQUENCE [LARGE SCALE GENOMIC DNA]</scope>
    <source>
        <strain evidence="1 2">SB-73</strain>
    </source>
</reference>
<evidence type="ECO:0000313" key="1">
    <source>
        <dbReference type="EMBL" id="GMM52420.1"/>
    </source>
</evidence>
<dbReference type="Proteomes" id="UP001362899">
    <property type="component" value="Unassembled WGS sequence"/>
</dbReference>
<sequence length="65" mass="7609">MPWLLNFLLSAAIFASCAYGLYYAWRWALENFNLGHIQLQDLRRESYTEVPSSTEQPNEETIIEP</sequence>
<evidence type="ECO:0008006" key="3">
    <source>
        <dbReference type="Google" id="ProtNLM"/>
    </source>
</evidence>
<gene>
    <name evidence="1" type="ORF">DASB73_033830</name>
</gene>